<dbReference type="PROSITE" id="PS51257">
    <property type="entry name" value="PROKAR_LIPOPROTEIN"/>
    <property type="match status" value="1"/>
</dbReference>
<evidence type="ECO:0000313" key="3">
    <source>
        <dbReference type="Proteomes" id="UP000623129"/>
    </source>
</evidence>
<keyword evidence="3" id="KW-1185">Reference proteome</keyword>
<comment type="caution">
    <text evidence="2">The sequence shown here is derived from an EMBL/GenBank/DDBJ whole genome shotgun (WGS) entry which is preliminary data.</text>
</comment>
<feature type="chain" id="PRO_5032723091" evidence="1">
    <location>
        <begin position="26"/>
        <end position="81"/>
    </location>
</feature>
<dbReference type="EMBL" id="SWLB01000027">
    <property type="protein sequence ID" value="KAF3321222.1"/>
    <property type="molecule type" value="Genomic_DNA"/>
</dbReference>
<evidence type="ECO:0000256" key="1">
    <source>
        <dbReference type="SAM" id="SignalP"/>
    </source>
</evidence>
<accession>A0A833V2M6</accession>
<dbReference type="Proteomes" id="UP000623129">
    <property type="component" value="Unassembled WGS sequence"/>
</dbReference>
<organism evidence="2 3">
    <name type="scientific">Carex littledalei</name>
    <dbReference type="NCBI Taxonomy" id="544730"/>
    <lineage>
        <taxon>Eukaryota</taxon>
        <taxon>Viridiplantae</taxon>
        <taxon>Streptophyta</taxon>
        <taxon>Embryophyta</taxon>
        <taxon>Tracheophyta</taxon>
        <taxon>Spermatophyta</taxon>
        <taxon>Magnoliopsida</taxon>
        <taxon>Liliopsida</taxon>
        <taxon>Poales</taxon>
        <taxon>Cyperaceae</taxon>
        <taxon>Cyperoideae</taxon>
        <taxon>Cariceae</taxon>
        <taxon>Carex</taxon>
        <taxon>Carex subgen. Euthyceras</taxon>
    </lineage>
</organism>
<gene>
    <name evidence="2" type="ORF">FCM35_KLT14475</name>
</gene>
<reference evidence="2" key="1">
    <citation type="submission" date="2020-01" db="EMBL/GenBank/DDBJ databases">
        <title>Genome sequence of Kobresia littledalei, the first chromosome-level genome in the family Cyperaceae.</title>
        <authorList>
            <person name="Qu G."/>
        </authorList>
    </citation>
    <scope>NUCLEOTIDE SEQUENCE</scope>
    <source>
        <strain evidence="2">C.B.Clarke</strain>
        <tissue evidence="2">Leaf</tissue>
    </source>
</reference>
<evidence type="ECO:0000313" key="2">
    <source>
        <dbReference type="EMBL" id="KAF3321222.1"/>
    </source>
</evidence>
<keyword evidence="1" id="KW-0732">Signal</keyword>
<protein>
    <submittedName>
        <fullName evidence="2">Uncharacterized protein</fullName>
    </submittedName>
</protein>
<proteinExistence type="predicted"/>
<name>A0A833V2M6_9POAL</name>
<feature type="signal peptide" evidence="1">
    <location>
        <begin position="1"/>
        <end position="25"/>
    </location>
</feature>
<dbReference type="AlphaFoldDB" id="A0A833V2M6"/>
<sequence>MAMKTTGPTSLFLALNILFFSLSSACSYCPGPVTPSPKPYVPTPVTPVTPPSMASYVSIGNLMRTGKSENWNFGWYRLRGY</sequence>